<dbReference type="AlphaFoldDB" id="A0A928VIL2"/>
<dbReference type="EMBL" id="JADEXQ010000013">
    <property type="protein sequence ID" value="MBE9029271.1"/>
    <property type="molecule type" value="Genomic_DNA"/>
</dbReference>
<dbReference type="Proteomes" id="UP000625316">
    <property type="component" value="Unassembled WGS sequence"/>
</dbReference>
<gene>
    <name evidence="2" type="ORF">IQ266_05785</name>
</gene>
<sequence>MLEITATLGDPSLMPGSAGDLISRFDPDPSVPPQTTQSSGTRRQLLQSGMEQLTV</sequence>
<feature type="compositionally biased region" description="Polar residues" evidence="1">
    <location>
        <begin position="33"/>
        <end position="55"/>
    </location>
</feature>
<keyword evidence="3" id="KW-1185">Reference proteome</keyword>
<feature type="region of interest" description="Disordered" evidence="1">
    <location>
        <begin position="1"/>
        <end position="55"/>
    </location>
</feature>
<protein>
    <submittedName>
        <fullName evidence="2">Uncharacterized protein</fullName>
    </submittedName>
</protein>
<accession>A0A928VIL2</accession>
<evidence type="ECO:0000313" key="3">
    <source>
        <dbReference type="Proteomes" id="UP000625316"/>
    </source>
</evidence>
<name>A0A928VIL2_9CYAN</name>
<reference evidence="2" key="1">
    <citation type="submission" date="2020-10" db="EMBL/GenBank/DDBJ databases">
        <authorList>
            <person name="Castelo-Branco R."/>
            <person name="Eusebio N."/>
            <person name="Adriana R."/>
            <person name="Vieira A."/>
            <person name="Brugerolle De Fraissinette N."/>
            <person name="Rezende De Castro R."/>
            <person name="Schneider M.P."/>
            <person name="Vasconcelos V."/>
            <person name="Leao P.N."/>
        </authorList>
    </citation>
    <scope>NUCLEOTIDE SEQUENCE</scope>
    <source>
        <strain evidence="2">LEGE 11480</strain>
    </source>
</reference>
<proteinExistence type="predicted"/>
<comment type="caution">
    <text evidence="2">The sequence shown here is derived from an EMBL/GenBank/DDBJ whole genome shotgun (WGS) entry which is preliminary data.</text>
</comment>
<dbReference type="RefSeq" id="WP_264324091.1">
    <property type="nucleotide sequence ID" value="NZ_JADEXQ010000013.1"/>
</dbReference>
<evidence type="ECO:0000313" key="2">
    <source>
        <dbReference type="EMBL" id="MBE9029271.1"/>
    </source>
</evidence>
<organism evidence="2 3">
    <name type="scientific">Romeriopsis navalis LEGE 11480</name>
    <dbReference type="NCBI Taxonomy" id="2777977"/>
    <lineage>
        <taxon>Bacteria</taxon>
        <taxon>Bacillati</taxon>
        <taxon>Cyanobacteriota</taxon>
        <taxon>Cyanophyceae</taxon>
        <taxon>Leptolyngbyales</taxon>
        <taxon>Leptolyngbyaceae</taxon>
        <taxon>Romeriopsis</taxon>
        <taxon>Romeriopsis navalis</taxon>
    </lineage>
</organism>
<evidence type="ECO:0000256" key="1">
    <source>
        <dbReference type="SAM" id="MobiDB-lite"/>
    </source>
</evidence>